<dbReference type="GO" id="GO:0046872">
    <property type="term" value="F:metal ion binding"/>
    <property type="evidence" value="ECO:0007669"/>
    <property type="project" value="UniProtKB-KW"/>
</dbReference>
<sequence>MTLLLRPYPSTSSATSILRQPLTITKSPITRKLAFFATLSKSINRAMSSVATLEQKLKALESLSACDVSDALVKLQKGPAGSPVRAGQLADISPMSPFIGRQANKSKIIAPAVTFKFIPKGDAAPTVSDPEKNGFPPGKHWVDWNQPGTIAVLDQPAEQYCAVLGGIMAARMSYIGVKAVVVNGRVRDLAELSVSGLHVSALQRICFQLPPSSLTKHFQRTQVWSKATSTVGTGAEAKAGLRNVPIDFNGVTVDTGDIVFCDPLEGVVVIPKDLLDDVLELSPKLIAQDDKVKADVEKGMSVFEAMKKYRNIL</sequence>
<dbReference type="AlphaFoldDB" id="B6QQF5"/>
<dbReference type="PhylomeDB" id="B6QQF5"/>
<dbReference type="InterPro" id="IPR036704">
    <property type="entry name" value="RraA/RraA-like_sf"/>
</dbReference>
<reference evidence="3" key="1">
    <citation type="journal article" date="2015" name="Genome Announc.">
        <title>Genome sequence of the AIDS-associated pathogen Penicillium marneffei (ATCC18224) and its near taxonomic relative Talaromyces stipitatus (ATCC10500).</title>
        <authorList>
            <person name="Nierman W.C."/>
            <person name="Fedorova-Abrams N.D."/>
            <person name="Andrianopoulos A."/>
        </authorList>
    </citation>
    <scope>NUCLEOTIDE SEQUENCE [LARGE SCALE GENOMIC DNA]</scope>
    <source>
        <strain evidence="3">ATCC 18224 / CBS 334.59 / QM 7333</strain>
    </source>
</reference>
<gene>
    <name evidence="2" type="ORF">PMAA_041260</name>
</gene>
<protein>
    <submittedName>
        <fullName evidence="2">DlpA domain protein</fullName>
    </submittedName>
</protein>
<feature type="binding site" evidence="1">
    <location>
        <position position="187"/>
    </location>
    <ligand>
        <name>substrate</name>
    </ligand>
</feature>
<dbReference type="InterPro" id="IPR005493">
    <property type="entry name" value="RraA/RraA-like"/>
</dbReference>
<evidence type="ECO:0000256" key="1">
    <source>
        <dbReference type="PIRSR" id="PIRSR605493-1"/>
    </source>
</evidence>
<accession>B6QQF5</accession>
<keyword evidence="1" id="KW-0479">Metal-binding</keyword>
<organism evidence="2 3">
    <name type="scientific">Talaromyces marneffei (strain ATCC 18224 / CBS 334.59 / QM 7333)</name>
    <name type="common">Penicillium marneffei</name>
    <dbReference type="NCBI Taxonomy" id="441960"/>
    <lineage>
        <taxon>Eukaryota</taxon>
        <taxon>Fungi</taxon>
        <taxon>Dikarya</taxon>
        <taxon>Ascomycota</taxon>
        <taxon>Pezizomycotina</taxon>
        <taxon>Eurotiomycetes</taxon>
        <taxon>Eurotiomycetidae</taxon>
        <taxon>Eurotiales</taxon>
        <taxon>Trichocomaceae</taxon>
        <taxon>Talaromyces</taxon>
        <taxon>Talaromyces sect. Talaromyces</taxon>
    </lineage>
</organism>
<feature type="binding site" evidence="1">
    <location>
        <begin position="165"/>
        <end position="168"/>
    </location>
    <ligand>
        <name>substrate</name>
    </ligand>
</feature>
<dbReference type="Pfam" id="PF03737">
    <property type="entry name" value="RraA-like"/>
    <property type="match status" value="2"/>
</dbReference>
<dbReference type="GO" id="GO:0047443">
    <property type="term" value="F:4-hydroxy-4-methyl-2-oxoglutarate aldolase activity"/>
    <property type="evidence" value="ECO:0007669"/>
    <property type="project" value="TreeGrafter"/>
</dbReference>
<dbReference type="PANTHER" id="PTHR33254:SF4">
    <property type="entry name" value="4-HYDROXY-4-METHYL-2-OXOGLUTARATE ALDOLASE 3-RELATED"/>
    <property type="match status" value="1"/>
</dbReference>
<dbReference type="Gene3D" id="3.50.30.40">
    <property type="entry name" value="Ribonuclease E inhibitor RraA/RraA-like"/>
    <property type="match status" value="1"/>
</dbReference>
<comment type="cofactor">
    <cofactor evidence="1">
        <name>Mg(2+)</name>
        <dbReference type="ChEBI" id="CHEBI:18420"/>
    </cofactor>
</comment>
<evidence type="ECO:0000313" key="3">
    <source>
        <dbReference type="Proteomes" id="UP000001294"/>
    </source>
</evidence>
<evidence type="ECO:0000313" key="2">
    <source>
        <dbReference type="EMBL" id="EEA20270.1"/>
    </source>
</evidence>
<dbReference type="Proteomes" id="UP000001294">
    <property type="component" value="Unassembled WGS sequence"/>
</dbReference>
<keyword evidence="3" id="KW-1185">Reference proteome</keyword>
<dbReference type="PANTHER" id="PTHR33254">
    <property type="entry name" value="4-HYDROXY-4-METHYL-2-OXOGLUTARATE ALDOLASE 3-RELATED"/>
    <property type="match status" value="1"/>
</dbReference>
<dbReference type="OrthoDB" id="1476984at2759"/>
<keyword evidence="1" id="KW-0460">Magnesium</keyword>
<dbReference type="CDD" id="cd16841">
    <property type="entry name" value="RraA_family"/>
    <property type="match status" value="1"/>
</dbReference>
<name>B6QQF5_TALMQ</name>
<dbReference type="STRING" id="441960.B6QQF5"/>
<proteinExistence type="predicted"/>
<dbReference type="EMBL" id="DS995904">
    <property type="protein sequence ID" value="EEA20270.1"/>
    <property type="molecule type" value="Genomic_DNA"/>
</dbReference>
<dbReference type="VEuPathDB" id="FungiDB:PMAA_041260"/>
<feature type="binding site" evidence="1">
    <location>
        <position position="188"/>
    </location>
    <ligand>
        <name>Mg(2+)</name>
        <dbReference type="ChEBI" id="CHEBI:18420"/>
    </ligand>
</feature>
<dbReference type="GO" id="GO:0008948">
    <property type="term" value="F:oxaloacetate decarboxylase activity"/>
    <property type="evidence" value="ECO:0007669"/>
    <property type="project" value="TreeGrafter"/>
</dbReference>
<dbReference type="SUPFAM" id="SSF89562">
    <property type="entry name" value="RraA-like"/>
    <property type="match status" value="1"/>
</dbReference>